<feature type="domain" description="HTH lysR-type" evidence="5">
    <location>
        <begin position="7"/>
        <end position="64"/>
    </location>
</feature>
<dbReference type="Gene3D" id="1.10.10.10">
    <property type="entry name" value="Winged helix-like DNA-binding domain superfamily/Winged helix DNA-binding domain"/>
    <property type="match status" value="1"/>
</dbReference>
<dbReference type="SUPFAM" id="SSF53850">
    <property type="entry name" value="Periplasmic binding protein-like II"/>
    <property type="match status" value="1"/>
</dbReference>
<dbReference type="PANTHER" id="PTHR30537:SF3">
    <property type="entry name" value="TRANSCRIPTIONAL REGULATORY PROTEIN"/>
    <property type="match status" value="1"/>
</dbReference>
<organism evidence="6 7">
    <name type="scientific">Wenxinia saemankumensis</name>
    <dbReference type="NCBI Taxonomy" id="1447782"/>
    <lineage>
        <taxon>Bacteria</taxon>
        <taxon>Pseudomonadati</taxon>
        <taxon>Pseudomonadota</taxon>
        <taxon>Alphaproteobacteria</taxon>
        <taxon>Rhodobacterales</taxon>
        <taxon>Roseobacteraceae</taxon>
        <taxon>Wenxinia</taxon>
    </lineage>
</organism>
<dbReference type="PRINTS" id="PR00039">
    <property type="entry name" value="HTHLYSR"/>
</dbReference>
<dbReference type="Pfam" id="PF03466">
    <property type="entry name" value="LysR_substrate"/>
    <property type="match status" value="1"/>
</dbReference>
<keyword evidence="3" id="KW-0238">DNA-binding</keyword>
<evidence type="ECO:0000256" key="1">
    <source>
        <dbReference type="ARBA" id="ARBA00009437"/>
    </source>
</evidence>
<dbReference type="PANTHER" id="PTHR30537">
    <property type="entry name" value="HTH-TYPE TRANSCRIPTIONAL REGULATOR"/>
    <property type="match status" value="1"/>
</dbReference>
<dbReference type="AlphaFoldDB" id="A0A1M6EVR8"/>
<dbReference type="EMBL" id="FQYO01000003">
    <property type="protein sequence ID" value="SHI89535.1"/>
    <property type="molecule type" value="Genomic_DNA"/>
</dbReference>
<evidence type="ECO:0000259" key="5">
    <source>
        <dbReference type="PROSITE" id="PS50931"/>
    </source>
</evidence>
<dbReference type="GO" id="GO:0043565">
    <property type="term" value="F:sequence-specific DNA binding"/>
    <property type="evidence" value="ECO:0007669"/>
    <property type="project" value="TreeGrafter"/>
</dbReference>
<dbReference type="InterPro" id="IPR058163">
    <property type="entry name" value="LysR-type_TF_proteobact-type"/>
</dbReference>
<keyword evidence="4" id="KW-0804">Transcription</keyword>
<dbReference type="GO" id="GO:0006351">
    <property type="term" value="P:DNA-templated transcription"/>
    <property type="evidence" value="ECO:0007669"/>
    <property type="project" value="TreeGrafter"/>
</dbReference>
<dbReference type="InterPro" id="IPR036388">
    <property type="entry name" value="WH-like_DNA-bd_sf"/>
</dbReference>
<dbReference type="Gene3D" id="3.40.190.290">
    <property type="match status" value="1"/>
</dbReference>
<keyword evidence="7" id="KW-1185">Reference proteome</keyword>
<sequence length="299" mass="32394">MDARPAFDWNRIRAFLATAETGSFSAAARRLGQTQPTLGRQVAALEEELDVVLFERVGRALVLTPTGRDLLADVRAMAEAADRVALAASGRARSVEGPVAISCSDLLAAEWLPRVLGPIRAAHPGLRIDVLASNAVSDLQRREADIAIRHVRPVQNDLIARLVRQEVAHLHARADLVERAGGIADRGDLSRLDLVAMGPAELFVAELKRRGIDVPEASIRHVTNSGNVYVEMVRQGLGAGILLAASVRPGDGLVPVLPDTVRIDVPYWLVTHRELQHSARIRIVWDALAEALSAPELRP</sequence>
<dbReference type="InterPro" id="IPR036390">
    <property type="entry name" value="WH_DNA-bd_sf"/>
</dbReference>
<protein>
    <submittedName>
        <fullName evidence="6">Transcriptional regulator, LysR family</fullName>
    </submittedName>
</protein>
<dbReference type="InterPro" id="IPR005119">
    <property type="entry name" value="LysR_subst-bd"/>
</dbReference>
<evidence type="ECO:0000256" key="3">
    <source>
        <dbReference type="ARBA" id="ARBA00023125"/>
    </source>
</evidence>
<dbReference type="RefSeq" id="WP_073329889.1">
    <property type="nucleotide sequence ID" value="NZ_FQYO01000003.1"/>
</dbReference>
<proteinExistence type="inferred from homology"/>
<evidence type="ECO:0000313" key="7">
    <source>
        <dbReference type="Proteomes" id="UP000184292"/>
    </source>
</evidence>
<keyword evidence="2" id="KW-0805">Transcription regulation</keyword>
<evidence type="ECO:0000313" key="6">
    <source>
        <dbReference type="EMBL" id="SHI89535.1"/>
    </source>
</evidence>
<dbReference type="FunFam" id="1.10.10.10:FF:000001">
    <property type="entry name" value="LysR family transcriptional regulator"/>
    <property type="match status" value="1"/>
</dbReference>
<dbReference type="OrthoDB" id="9798121at2"/>
<evidence type="ECO:0000256" key="4">
    <source>
        <dbReference type="ARBA" id="ARBA00023163"/>
    </source>
</evidence>
<evidence type="ECO:0000256" key="2">
    <source>
        <dbReference type="ARBA" id="ARBA00023015"/>
    </source>
</evidence>
<comment type="similarity">
    <text evidence="1">Belongs to the LysR transcriptional regulatory family.</text>
</comment>
<accession>A0A1M6EVR8</accession>
<dbReference type="PROSITE" id="PS50931">
    <property type="entry name" value="HTH_LYSR"/>
    <property type="match status" value="1"/>
</dbReference>
<dbReference type="Proteomes" id="UP000184292">
    <property type="component" value="Unassembled WGS sequence"/>
</dbReference>
<dbReference type="SUPFAM" id="SSF46785">
    <property type="entry name" value="Winged helix' DNA-binding domain"/>
    <property type="match status" value="1"/>
</dbReference>
<name>A0A1M6EVR8_9RHOB</name>
<dbReference type="GO" id="GO:0003700">
    <property type="term" value="F:DNA-binding transcription factor activity"/>
    <property type="evidence" value="ECO:0007669"/>
    <property type="project" value="InterPro"/>
</dbReference>
<gene>
    <name evidence="6" type="ORF">SAMN05444417_2203</name>
</gene>
<reference evidence="6 7" key="1">
    <citation type="submission" date="2016-11" db="EMBL/GenBank/DDBJ databases">
        <authorList>
            <person name="Jaros S."/>
            <person name="Januszkiewicz K."/>
            <person name="Wedrychowicz H."/>
        </authorList>
    </citation>
    <scope>NUCLEOTIDE SEQUENCE [LARGE SCALE GENOMIC DNA]</scope>
    <source>
        <strain evidence="6 7">DSM 100565</strain>
    </source>
</reference>
<dbReference type="Pfam" id="PF00126">
    <property type="entry name" value="HTH_1"/>
    <property type="match status" value="1"/>
</dbReference>
<dbReference type="InterPro" id="IPR000847">
    <property type="entry name" value="LysR_HTH_N"/>
</dbReference>
<dbReference type="STRING" id="1447782.SAMN05444417_2203"/>